<dbReference type="Gene3D" id="1.20.1250.20">
    <property type="entry name" value="MFS general substrate transporter like domains"/>
    <property type="match status" value="1"/>
</dbReference>
<dbReference type="HOGENOM" id="CLU_001265_30_5_1"/>
<accession>F4RZ44</accession>
<dbReference type="InterPro" id="IPR045263">
    <property type="entry name" value="GLUT"/>
</dbReference>
<dbReference type="eggNOG" id="KOG0569">
    <property type="taxonomic scope" value="Eukaryota"/>
</dbReference>
<dbReference type="VEuPathDB" id="FungiDB:MELLADRAFT_44903"/>
<name>F4RZ44_MELLP</name>
<comment type="subcellular location">
    <subcellularLocation>
        <location evidence="1">Membrane</location>
        <topology evidence="1">Multi-pass membrane protein</topology>
    </subcellularLocation>
</comment>
<dbReference type="InterPro" id="IPR005828">
    <property type="entry name" value="MFS_sugar_transport-like"/>
</dbReference>
<feature type="transmembrane region" description="Helical" evidence="9">
    <location>
        <begin position="451"/>
        <end position="469"/>
    </location>
</feature>
<dbReference type="InParanoid" id="F4RZ44"/>
<sequence length="473" mass="50807">MHCTAYFVFAVTWIVISSFSYGYHISALNSAQDAITCRWHGSSTPFVKTHMLPLTSCLVMSDNLFGLLTSSYTIGGFGGSLYASHLANSQGRKRSILIGSLLIAFGSALMALATSFIPMLLGRTIIGLGCGLNTVLVPIYLSEISPVAIRGSIGVMNQLGIVIGILASQVVSMPLAKPFIWRWIFVISGCINAFQLVIAPLMIESPKWAMEQEAKRAGILPTQSTLRNESEDLTEAQGPNDDVERQGLLSHHDSPGANEVHAQTSTSQDELSISELFREWHHDPVLASGLKVVLITQLAQQLSGVNAVLYYSTSIMKSVLPTQAAYISLFITFINVLMTFPPIFLIDRTGRKPLLIISAGMMALTSCILGFSINIGFAQLSSLAIVCFVASFSLGLGPIPFVILSELVPTHAISATGGLALGVNWAANFAVGLLFLPLRNAMASPDGDGDGNVFFVFTIISTIATLLIARNYR</sequence>
<dbReference type="InterPro" id="IPR003663">
    <property type="entry name" value="Sugar/inositol_transpt"/>
</dbReference>
<keyword evidence="3" id="KW-0813">Transport</keyword>
<feature type="compositionally biased region" description="Basic and acidic residues" evidence="8">
    <location>
        <begin position="242"/>
        <end position="254"/>
    </location>
</feature>
<dbReference type="PANTHER" id="PTHR23503:SF8">
    <property type="entry name" value="FACILITATED GLUCOSE TRANSPORTER PROTEIN 1"/>
    <property type="match status" value="1"/>
</dbReference>
<dbReference type="Pfam" id="PF00083">
    <property type="entry name" value="Sugar_tr"/>
    <property type="match status" value="1"/>
</dbReference>
<dbReference type="PROSITE" id="PS50850">
    <property type="entry name" value="MFS"/>
    <property type="match status" value="1"/>
</dbReference>
<proteinExistence type="inferred from homology"/>
<evidence type="ECO:0000256" key="6">
    <source>
        <dbReference type="ARBA" id="ARBA00023136"/>
    </source>
</evidence>
<dbReference type="GO" id="GO:0016020">
    <property type="term" value="C:membrane"/>
    <property type="evidence" value="ECO:0007669"/>
    <property type="project" value="UniProtKB-SubCell"/>
</dbReference>
<dbReference type="AlphaFoldDB" id="F4RZ44"/>
<dbReference type="InterPro" id="IPR020846">
    <property type="entry name" value="MFS_dom"/>
</dbReference>
<feature type="transmembrane region" description="Helical" evidence="9">
    <location>
        <begin position="95"/>
        <end position="114"/>
    </location>
</feature>
<dbReference type="RefSeq" id="XP_007414369.1">
    <property type="nucleotide sequence ID" value="XM_007414307.1"/>
</dbReference>
<feature type="transmembrane region" description="Helical" evidence="9">
    <location>
        <begin position="353"/>
        <end position="377"/>
    </location>
</feature>
<evidence type="ECO:0000256" key="2">
    <source>
        <dbReference type="ARBA" id="ARBA00010992"/>
    </source>
</evidence>
<feature type="region of interest" description="Disordered" evidence="8">
    <location>
        <begin position="228"/>
        <end position="264"/>
    </location>
</feature>
<dbReference type="OrthoDB" id="4540492at2759"/>
<evidence type="ECO:0000256" key="4">
    <source>
        <dbReference type="ARBA" id="ARBA00022692"/>
    </source>
</evidence>
<dbReference type="InterPro" id="IPR005829">
    <property type="entry name" value="Sugar_transporter_CS"/>
</dbReference>
<dbReference type="SUPFAM" id="SSF103473">
    <property type="entry name" value="MFS general substrate transporter"/>
    <property type="match status" value="1"/>
</dbReference>
<keyword evidence="4 9" id="KW-0812">Transmembrane</keyword>
<dbReference type="GO" id="GO:0015149">
    <property type="term" value="F:hexose transmembrane transporter activity"/>
    <property type="evidence" value="ECO:0007669"/>
    <property type="project" value="TreeGrafter"/>
</dbReference>
<dbReference type="InterPro" id="IPR036259">
    <property type="entry name" value="MFS_trans_sf"/>
</dbReference>
<keyword evidence="6 9" id="KW-0472">Membrane</keyword>
<feature type="transmembrane region" description="Helical" evidence="9">
    <location>
        <begin position="5"/>
        <end position="23"/>
    </location>
</feature>
<evidence type="ECO:0000256" key="8">
    <source>
        <dbReference type="SAM" id="MobiDB-lite"/>
    </source>
</evidence>
<dbReference type="Proteomes" id="UP000001072">
    <property type="component" value="Unassembled WGS sequence"/>
</dbReference>
<dbReference type="PANTHER" id="PTHR23503">
    <property type="entry name" value="SOLUTE CARRIER FAMILY 2"/>
    <property type="match status" value="1"/>
</dbReference>
<feature type="transmembrane region" description="Helical" evidence="9">
    <location>
        <begin position="324"/>
        <end position="346"/>
    </location>
</feature>
<comment type="similarity">
    <text evidence="2">Belongs to the major facilitator superfamily. Sugar transporter (TC 2.A.1.1) family.</text>
</comment>
<dbReference type="GeneID" id="18928208"/>
<dbReference type="KEGG" id="mlr:MELLADRAFT_44903"/>
<evidence type="ECO:0000256" key="9">
    <source>
        <dbReference type="SAM" id="Phobius"/>
    </source>
</evidence>
<feature type="transmembrane region" description="Helical" evidence="9">
    <location>
        <begin position="383"/>
        <end position="404"/>
    </location>
</feature>
<dbReference type="EMBL" id="GL883131">
    <property type="protein sequence ID" value="EGG02384.1"/>
    <property type="molecule type" value="Genomic_DNA"/>
</dbReference>
<reference evidence="12" key="1">
    <citation type="journal article" date="2011" name="Proc. Natl. Acad. Sci. U.S.A.">
        <title>Obligate biotrophy features unraveled by the genomic analysis of rust fungi.</title>
        <authorList>
            <person name="Duplessis S."/>
            <person name="Cuomo C.A."/>
            <person name="Lin Y.-C."/>
            <person name="Aerts A."/>
            <person name="Tisserant E."/>
            <person name="Veneault-Fourrey C."/>
            <person name="Joly D.L."/>
            <person name="Hacquard S."/>
            <person name="Amselem J."/>
            <person name="Cantarel B.L."/>
            <person name="Chiu R."/>
            <person name="Coutinho P.M."/>
            <person name="Feau N."/>
            <person name="Field M."/>
            <person name="Frey P."/>
            <person name="Gelhaye E."/>
            <person name="Goldberg J."/>
            <person name="Grabherr M.G."/>
            <person name="Kodira C.D."/>
            <person name="Kohler A."/>
            <person name="Kuees U."/>
            <person name="Lindquist E.A."/>
            <person name="Lucas S.M."/>
            <person name="Mago R."/>
            <person name="Mauceli E."/>
            <person name="Morin E."/>
            <person name="Murat C."/>
            <person name="Pangilinan J.L."/>
            <person name="Park R."/>
            <person name="Pearson M."/>
            <person name="Quesneville H."/>
            <person name="Rouhier N."/>
            <person name="Sakthikumar S."/>
            <person name="Salamov A.A."/>
            <person name="Schmutz J."/>
            <person name="Selles B."/>
            <person name="Shapiro H."/>
            <person name="Tanguay P."/>
            <person name="Tuskan G.A."/>
            <person name="Henrissat B."/>
            <person name="Van de Peer Y."/>
            <person name="Rouze P."/>
            <person name="Ellis J.G."/>
            <person name="Dodds P.N."/>
            <person name="Schein J.E."/>
            <person name="Zhong S."/>
            <person name="Hamelin R.C."/>
            <person name="Grigoriev I.V."/>
            <person name="Szabo L.J."/>
            <person name="Martin F."/>
        </authorList>
    </citation>
    <scope>NUCLEOTIDE SEQUENCE [LARGE SCALE GENOMIC DNA]</scope>
    <source>
        <strain evidence="12">98AG31 / pathotype 3-4-7</strain>
    </source>
</reference>
<comment type="catalytic activity">
    <reaction evidence="7">
        <text>myo-inositol(out) + H(+)(out) = myo-inositol(in) + H(+)(in)</text>
        <dbReference type="Rhea" id="RHEA:60364"/>
        <dbReference type="ChEBI" id="CHEBI:15378"/>
        <dbReference type="ChEBI" id="CHEBI:17268"/>
    </reaction>
</comment>
<keyword evidence="12" id="KW-1185">Reference proteome</keyword>
<organism evidence="12">
    <name type="scientific">Melampsora larici-populina (strain 98AG31 / pathotype 3-4-7)</name>
    <name type="common">Poplar leaf rust fungus</name>
    <dbReference type="NCBI Taxonomy" id="747676"/>
    <lineage>
        <taxon>Eukaryota</taxon>
        <taxon>Fungi</taxon>
        <taxon>Dikarya</taxon>
        <taxon>Basidiomycota</taxon>
        <taxon>Pucciniomycotina</taxon>
        <taxon>Pucciniomycetes</taxon>
        <taxon>Pucciniales</taxon>
        <taxon>Melampsoraceae</taxon>
        <taxon>Melampsora</taxon>
    </lineage>
</organism>
<feature type="transmembrane region" description="Helical" evidence="9">
    <location>
        <begin position="64"/>
        <end position="83"/>
    </location>
</feature>
<evidence type="ECO:0000256" key="7">
    <source>
        <dbReference type="ARBA" id="ARBA00049119"/>
    </source>
</evidence>
<dbReference type="PROSITE" id="PS00217">
    <property type="entry name" value="SUGAR_TRANSPORT_2"/>
    <property type="match status" value="1"/>
</dbReference>
<evidence type="ECO:0000259" key="10">
    <source>
        <dbReference type="PROSITE" id="PS50850"/>
    </source>
</evidence>
<feature type="transmembrane region" description="Helical" evidence="9">
    <location>
        <begin position="416"/>
        <end position="439"/>
    </location>
</feature>
<keyword evidence="5 9" id="KW-1133">Transmembrane helix</keyword>
<evidence type="ECO:0000313" key="11">
    <source>
        <dbReference type="EMBL" id="EGG02384.1"/>
    </source>
</evidence>
<feature type="domain" description="Major facilitator superfamily (MFS) profile" evidence="10">
    <location>
        <begin position="10"/>
        <end position="473"/>
    </location>
</feature>
<protein>
    <recommendedName>
        <fullName evidence="10">Major facilitator superfamily (MFS) profile domain-containing protein</fullName>
    </recommendedName>
</protein>
<evidence type="ECO:0000256" key="5">
    <source>
        <dbReference type="ARBA" id="ARBA00022989"/>
    </source>
</evidence>
<evidence type="ECO:0000256" key="1">
    <source>
        <dbReference type="ARBA" id="ARBA00004141"/>
    </source>
</evidence>
<evidence type="ECO:0000313" key="12">
    <source>
        <dbReference type="Proteomes" id="UP000001072"/>
    </source>
</evidence>
<evidence type="ECO:0000256" key="3">
    <source>
        <dbReference type="ARBA" id="ARBA00022448"/>
    </source>
</evidence>
<dbReference type="STRING" id="747676.F4RZ44"/>
<feature type="transmembrane region" description="Helical" evidence="9">
    <location>
        <begin position="153"/>
        <end position="171"/>
    </location>
</feature>
<gene>
    <name evidence="11" type="ORF">MELLADRAFT_44903</name>
</gene>
<feature type="transmembrane region" description="Helical" evidence="9">
    <location>
        <begin position="120"/>
        <end position="141"/>
    </location>
</feature>
<feature type="transmembrane region" description="Helical" evidence="9">
    <location>
        <begin position="183"/>
        <end position="203"/>
    </location>
</feature>
<dbReference type="PRINTS" id="PR00171">
    <property type="entry name" value="SUGRTRNSPORT"/>
</dbReference>